<accession>A0AAJ7UH15</accession>
<gene>
    <name evidence="14" type="primary">WWOX</name>
</gene>
<dbReference type="RefSeq" id="XP_032836142.1">
    <property type="nucleotide sequence ID" value="XM_032980251.1"/>
</dbReference>
<feature type="domain" description="WW" evidence="12">
    <location>
        <begin position="57"/>
        <end position="90"/>
    </location>
</feature>
<evidence type="ECO:0000259" key="12">
    <source>
        <dbReference type="PROSITE" id="PS50020"/>
    </source>
</evidence>
<evidence type="ECO:0000256" key="11">
    <source>
        <dbReference type="SAM" id="MobiDB-lite"/>
    </source>
</evidence>
<dbReference type="SMART" id="SM00456">
    <property type="entry name" value="WW"/>
    <property type="match status" value="2"/>
</dbReference>
<keyword evidence="8" id="KW-0560">Oxidoreductase</keyword>
<protein>
    <recommendedName>
        <fullName evidence="4">WW domain-containing oxidoreductase</fullName>
    </recommendedName>
</protein>
<dbReference type="Pfam" id="PF00106">
    <property type="entry name" value="adh_short"/>
    <property type="match status" value="1"/>
</dbReference>
<dbReference type="InterPro" id="IPR036291">
    <property type="entry name" value="NAD(P)-bd_dom_sf"/>
</dbReference>
<evidence type="ECO:0000256" key="10">
    <source>
        <dbReference type="ARBA" id="ARBA00023228"/>
    </source>
</evidence>
<name>A0AAJ7UH15_PETMA</name>
<dbReference type="PROSITE" id="PS50020">
    <property type="entry name" value="WW_DOMAIN_2"/>
    <property type="match status" value="2"/>
</dbReference>
<comment type="similarity">
    <text evidence="3">Belongs to the short-chain dehydrogenases/reductases (SDR) family.</text>
</comment>
<dbReference type="Gene3D" id="3.40.50.720">
    <property type="entry name" value="NAD(P)-binding Rossmann-like Domain"/>
    <property type="match status" value="1"/>
</dbReference>
<sequence>MSALRYAGLDDTDSEDELPPAWEERSTPDGWIYYVNHAEQKTQWDNPKTGKRKKVAGELPYGWQQLVDAKGQVFFTDHINGRTTFVDPRLAFPVEEPGAARSSSTAFRQRFDGSSTALDVLQGRDLSGVVALVTGASSGIGFETSRSLALHGARVFLACRDAARGAHATQLITSEWPQAQVDVLPLDLSSLRSVRECAASFISQRLPLHVAVCNAAVFAAPWSLTEDLLESTFQVNHLGHFYLLRLLQETLVRSAPARVVLVSSESHRFPELDGAGFRVDLSRLSPASRSDHWPALAYNRSKLCTLLLALALHVRLSPLHVATHAVHPGNMVPTRLARHSWAYRLLFQLARPFTKSPQQAAATAVYCATAPELHGASGMYFNNCCRCLPSAAAQSEELARDLWELSERLVSERMGPLPPGGSA</sequence>
<dbReference type="PANTHER" id="PTHR24320:SF282">
    <property type="entry name" value="WW DOMAIN-CONTAINING OXIDOREDUCTASE"/>
    <property type="match status" value="1"/>
</dbReference>
<feature type="domain" description="WW" evidence="12">
    <location>
        <begin position="16"/>
        <end position="49"/>
    </location>
</feature>
<feature type="region of interest" description="Disordered" evidence="11">
    <location>
        <begin position="1"/>
        <end position="24"/>
    </location>
</feature>
<dbReference type="CTD" id="51741"/>
<keyword evidence="13" id="KW-1185">Reference proteome</keyword>
<keyword evidence="7" id="KW-0521">NADP</keyword>
<evidence type="ECO:0000313" key="14">
    <source>
        <dbReference type="RefSeq" id="XP_032836142.1"/>
    </source>
</evidence>
<dbReference type="PROSITE" id="PS01159">
    <property type="entry name" value="WW_DOMAIN_1"/>
    <property type="match status" value="2"/>
</dbReference>
<evidence type="ECO:0000256" key="9">
    <source>
        <dbReference type="ARBA" id="ARBA00023034"/>
    </source>
</evidence>
<evidence type="ECO:0000256" key="8">
    <source>
        <dbReference type="ARBA" id="ARBA00023002"/>
    </source>
</evidence>
<dbReference type="GeneID" id="116957841"/>
<dbReference type="GO" id="GO:0005764">
    <property type="term" value="C:lysosome"/>
    <property type="evidence" value="ECO:0007669"/>
    <property type="project" value="UniProtKB-SubCell"/>
</dbReference>
<dbReference type="InterPro" id="IPR001202">
    <property type="entry name" value="WW_dom"/>
</dbReference>
<dbReference type="Proteomes" id="UP001318040">
    <property type="component" value="Chromosome 63"/>
</dbReference>
<dbReference type="Gene3D" id="2.20.70.10">
    <property type="match status" value="2"/>
</dbReference>
<dbReference type="FunFam" id="3.40.50.720:FF:000353">
    <property type="entry name" value="WW domain-containing oxidoreductase"/>
    <property type="match status" value="1"/>
</dbReference>
<evidence type="ECO:0000256" key="6">
    <source>
        <dbReference type="ARBA" id="ARBA00022703"/>
    </source>
</evidence>
<dbReference type="KEGG" id="pmrn:116957841"/>
<evidence type="ECO:0000256" key="7">
    <source>
        <dbReference type="ARBA" id="ARBA00022857"/>
    </source>
</evidence>
<evidence type="ECO:0000256" key="4">
    <source>
        <dbReference type="ARBA" id="ARBA00016094"/>
    </source>
</evidence>
<keyword evidence="6" id="KW-0053">Apoptosis</keyword>
<organism evidence="13 14">
    <name type="scientific">Petromyzon marinus</name>
    <name type="common">Sea lamprey</name>
    <dbReference type="NCBI Taxonomy" id="7757"/>
    <lineage>
        <taxon>Eukaryota</taxon>
        <taxon>Metazoa</taxon>
        <taxon>Chordata</taxon>
        <taxon>Craniata</taxon>
        <taxon>Vertebrata</taxon>
        <taxon>Cyclostomata</taxon>
        <taxon>Hyperoartia</taxon>
        <taxon>Petromyzontiformes</taxon>
        <taxon>Petromyzontidae</taxon>
        <taxon>Petromyzon</taxon>
    </lineage>
</organism>
<evidence type="ECO:0000256" key="1">
    <source>
        <dbReference type="ARBA" id="ARBA00004371"/>
    </source>
</evidence>
<reference evidence="14" key="1">
    <citation type="submission" date="2025-08" db="UniProtKB">
        <authorList>
            <consortium name="RefSeq"/>
        </authorList>
    </citation>
    <scope>IDENTIFICATION</scope>
    <source>
        <tissue evidence="14">Sperm</tissue>
    </source>
</reference>
<dbReference type="InterPro" id="IPR036020">
    <property type="entry name" value="WW_dom_sf"/>
</dbReference>
<evidence type="ECO:0000256" key="5">
    <source>
        <dbReference type="ARBA" id="ARBA00022687"/>
    </source>
</evidence>
<evidence type="ECO:0000256" key="2">
    <source>
        <dbReference type="ARBA" id="ARBA00004555"/>
    </source>
</evidence>
<dbReference type="SUPFAM" id="SSF51045">
    <property type="entry name" value="WW domain"/>
    <property type="match status" value="2"/>
</dbReference>
<dbReference type="GO" id="GO:0006915">
    <property type="term" value="P:apoptotic process"/>
    <property type="evidence" value="ECO:0007669"/>
    <property type="project" value="UniProtKB-KW"/>
</dbReference>
<dbReference type="CDD" id="cd00201">
    <property type="entry name" value="WW"/>
    <property type="match status" value="2"/>
</dbReference>
<dbReference type="SUPFAM" id="SSF51735">
    <property type="entry name" value="NAD(P)-binding Rossmann-fold domains"/>
    <property type="match status" value="1"/>
</dbReference>
<dbReference type="GO" id="GO:0016055">
    <property type="term" value="P:Wnt signaling pathway"/>
    <property type="evidence" value="ECO:0007669"/>
    <property type="project" value="UniProtKB-KW"/>
</dbReference>
<keyword evidence="10" id="KW-0458">Lysosome</keyword>
<comment type="subcellular location">
    <subcellularLocation>
        <location evidence="2">Golgi apparatus</location>
    </subcellularLocation>
    <subcellularLocation>
        <location evidence="1">Lysosome</location>
    </subcellularLocation>
</comment>
<dbReference type="PANTHER" id="PTHR24320">
    <property type="entry name" value="RETINOL DEHYDROGENASE"/>
    <property type="match status" value="1"/>
</dbReference>
<proteinExistence type="inferred from homology"/>
<dbReference type="GO" id="GO:0016491">
    <property type="term" value="F:oxidoreductase activity"/>
    <property type="evidence" value="ECO:0007669"/>
    <property type="project" value="UniProtKB-KW"/>
</dbReference>
<keyword evidence="5" id="KW-0879">Wnt signaling pathway</keyword>
<evidence type="ECO:0000256" key="3">
    <source>
        <dbReference type="ARBA" id="ARBA00006484"/>
    </source>
</evidence>
<dbReference type="AlphaFoldDB" id="A0AAJ7UH15"/>
<dbReference type="Pfam" id="PF00397">
    <property type="entry name" value="WW"/>
    <property type="match status" value="1"/>
</dbReference>
<evidence type="ECO:0000313" key="13">
    <source>
        <dbReference type="Proteomes" id="UP001318040"/>
    </source>
</evidence>
<dbReference type="GO" id="GO:0005794">
    <property type="term" value="C:Golgi apparatus"/>
    <property type="evidence" value="ECO:0007669"/>
    <property type="project" value="UniProtKB-SubCell"/>
</dbReference>
<keyword evidence="9" id="KW-0333">Golgi apparatus</keyword>
<dbReference type="InterPro" id="IPR002347">
    <property type="entry name" value="SDR_fam"/>
</dbReference>